<dbReference type="InterPro" id="IPR011990">
    <property type="entry name" value="TPR-like_helical_dom_sf"/>
</dbReference>
<feature type="domain" description="RagB/SusD" evidence="7">
    <location>
        <begin position="327"/>
        <end position="594"/>
    </location>
</feature>
<evidence type="ECO:0000256" key="2">
    <source>
        <dbReference type="ARBA" id="ARBA00006275"/>
    </source>
</evidence>
<evidence type="ECO:0000259" key="7">
    <source>
        <dbReference type="Pfam" id="PF07980"/>
    </source>
</evidence>
<feature type="chain" id="PRO_5016310557" evidence="6">
    <location>
        <begin position="22"/>
        <end position="594"/>
    </location>
</feature>
<accession>A0A316AJG2</accession>
<feature type="domain" description="SusD-like N-terminal" evidence="8">
    <location>
        <begin position="111"/>
        <end position="237"/>
    </location>
</feature>
<gene>
    <name evidence="9" type="ORF">CLV98_105135</name>
</gene>
<evidence type="ECO:0000313" key="9">
    <source>
        <dbReference type="EMBL" id="PWJ57955.1"/>
    </source>
</evidence>
<keyword evidence="5" id="KW-0998">Cell outer membrane</keyword>
<dbReference type="Gene3D" id="1.25.40.390">
    <property type="match status" value="1"/>
</dbReference>
<dbReference type="Pfam" id="PF14322">
    <property type="entry name" value="SusD-like_3"/>
    <property type="match status" value="1"/>
</dbReference>
<proteinExistence type="inferred from homology"/>
<dbReference type="OrthoDB" id="5694214at2"/>
<dbReference type="SUPFAM" id="SSF48452">
    <property type="entry name" value="TPR-like"/>
    <property type="match status" value="1"/>
</dbReference>
<protein>
    <submittedName>
        <fullName evidence="9">Putative outer membrane starch-binding protein</fullName>
    </submittedName>
</protein>
<keyword evidence="3 6" id="KW-0732">Signal</keyword>
<dbReference type="InterPro" id="IPR012944">
    <property type="entry name" value="SusD_RagB_dom"/>
</dbReference>
<sequence>MKNIKLLILIAALSFVGISCNDDLLNTKPLDKFSEEAVWNDINLAQGFIYNTYMSVIPELYVNPADPQSRFGGVGNDDYTDNVLIKRSNVVVRDLMDKFFDAGWAKSNAYYWWKSISPTKQNSFEAIRDCNLIIEKVAASTGIKESEKAGLIAQGKMLRALMYYSKARLFGKYVIVDHVLSEEDDFKLPRTNTIKETYDFIVKDLQEASLALPDKGAVAAGQLTKGAALAMLAEISLHGAAYIESGKTEYYQISKKASEDLIALGYTLDTDYEAMFNDYDHGLSTPEGILGLYKHINVTVGQQTMMQGLVPNMEPSATKGSPALVEQFVGWTEIWPSVSLVDDYLVVDADGEAKKWDQTSYYKTFKAQGGYVSEAIYKHRDKRFYASIVQDSTKFFNNLVTTRVGGNMHYLSSTKGFQYMTPSGYYMRKGIYEKIRFQSNLNTSYHQFITRLGRAYLNYAEVLLRLGNTSEAINYINKTRVAHGGLPELPTGLSASEAWKWYKIERRVELFFENDRYWSLLRWGMENGGNVIPEINDTQHQFMEISSDGRSFQLKELFQYKSLNEKKFTVKRYLFPVPEKERQQNENLDQNPGW</sequence>
<dbReference type="Proteomes" id="UP000245880">
    <property type="component" value="Unassembled WGS sequence"/>
</dbReference>
<dbReference type="Pfam" id="PF07980">
    <property type="entry name" value="SusD_RagB"/>
    <property type="match status" value="1"/>
</dbReference>
<comment type="subcellular location">
    <subcellularLocation>
        <location evidence="1">Cell outer membrane</location>
    </subcellularLocation>
</comment>
<evidence type="ECO:0000259" key="8">
    <source>
        <dbReference type="Pfam" id="PF14322"/>
    </source>
</evidence>
<dbReference type="GO" id="GO:0009279">
    <property type="term" value="C:cell outer membrane"/>
    <property type="evidence" value="ECO:0007669"/>
    <property type="project" value="UniProtKB-SubCell"/>
</dbReference>
<keyword evidence="4" id="KW-0472">Membrane</keyword>
<comment type="similarity">
    <text evidence="2">Belongs to the SusD family.</text>
</comment>
<dbReference type="InterPro" id="IPR033985">
    <property type="entry name" value="SusD-like_N"/>
</dbReference>
<keyword evidence="10" id="KW-1185">Reference proteome</keyword>
<evidence type="ECO:0000256" key="4">
    <source>
        <dbReference type="ARBA" id="ARBA00023136"/>
    </source>
</evidence>
<dbReference type="PROSITE" id="PS51257">
    <property type="entry name" value="PROKAR_LIPOPROTEIN"/>
    <property type="match status" value="1"/>
</dbReference>
<evidence type="ECO:0000313" key="10">
    <source>
        <dbReference type="Proteomes" id="UP000245880"/>
    </source>
</evidence>
<reference evidence="9 10" key="1">
    <citation type="submission" date="2018-03" db="EMBL/GenBank/DDBJ databases">
        <title>Genomic Encyclopedia of Archaeal and Bacterial Type Strains, Phase II (KMG-II): from individual species to whole genera.</title>
        <authorList>
            <person name="Goeker M."/>
        </authorList>
    </citation>
    <scope>NUCLEOTIDE SEQUENCE [LARGE SCALE GENOMIC DNA]</scope>
    <source>
        <strain evidence="9 10">DSM 100346</strain>
    </source>
</reference>
<dbReference type="EMBL" id="QGDT01000005">
    <property type="protein sequence ID" value="PWJ57955.1"/>
    <property type="molecule type" value="Genomic_DNA"/>
</dbReference>
<feature type="signal peptide" evidence="6">
    <location>
        <begin position="1"/>
        <end position="21"/>
    </location>
</feature>
<organism evidence="9 10">
    <name type="scientific">Dyadobacter jejuensis</name>
    <dbReference type="NCBI Taxonomy" id="1082580"/>
    <lineage>
        <taxon>Bacteria</taxon>
        <taxon>Pseudomonadati</taxon>
        <taxon>Bacteroidota</taxon>
        <taxon>Cytophagia</taxon>
        <taxon>Cytophagales</taxon>
        <taxon>Spirosomataceae</taxon>
        <taxon>Dyadobacter</taxon>
    </lineage>
</organism>
<name>A0A316AJG2_9BACT</name>
<dbReference type="RefSeq" id="WP_109674688.1">
    <property type="nucleotide sequence ID" value="NZ_QGDT01000005.1"/>
</dbReference>
<evidence type="ECO:0000256" key="5">
    <source>
        <dbReference type="ARBA" id="ARBA00023237"/>
    </source>
</evidence>
<evidence type="ECO:0000256" key="6">
    <source>
        <dbReference type="SAM" id="SignalP"/>
    </source>
</evidence>
<evidence type="ECO:0000256" key="1">
    <source>
        <dbReference type="ARBA" id="ARBA00004442"/>
    </source>
</evidence>
<dbReference type="AlphaFoldDB" id="A0A316AJG2"/>
<evidence type="ECO:0000256" key="3">
    <source>
        <dbReference type="ARBA" id="ARBA00022729"/>
    </source>
</evidence>
<comment type="caution">
    <text evidence="9">The sequence shown here is derived from an EMBL/GenBank/DDBJ whole genome shotgun (WGS) entry which is preliminary data.</text>
</comment>